<dbReference type="FunFam" id="3.40.50.300:FF:001366">
    <property type="entry name" value="ATP binding protein, putative"/>
    <property type="match status" value="1"/>
</dbReference>
<dbReference type="Pfam" id="PF13087">
    <property type="entry name" value="AAA_12"/>
    <property type="match status" value="1"/>
</dbReference>
<accession>A0AAV9XFC2</accession>
<dbReference type="GO" id="GO:0031380">
    <property type="term" value="C:nuclear RNA-directed RNA polymerase complex"/>
    <property type="evidence" value="ECO:0007669"/>
    <property type="project" value="TreeGrafter"/>
</dbReference>
<dbReference type="Pfam" id="PF13086">
    <property type="entry name" value="AAA_11"/>
    <property type="match status" value="1"/>
</dbReference>
<feature type="compositionally biased region" description="Basic and acidic residues" evidence="2">
    <location>
        <begin position="1279"/>
        <end position="1290"/>
    </location>
</feature>
<keyword evidence="7" id="KW-1185">Reference proteome</keyword>
<keyword evidence="1" id="KW-0067">ATP-binding</keyword>
<evidence type="ECO:0000259" key="5">
    <source>
        <dbReference type="Pfam" id="PF25396"/>
    </source>
</evidence>
<keyword evidence="1" id="KW-0547">Nucleotide-binding</keyword>
<feature type="region of interest" description="Disordered" evidence="2">
    <location>
        <begin position="1"/>
        <end position="118"/>
    </location>
</feature>
<dbReference type="GO" id="GO:0031048">
    <property type="term" value="P:regulatory ncRNA-mediated heterochromatin formation"/>
    <property type="evidence" value="ECO:0007669"/>
    <property type="project" value="TreeGrafter"/>
</dbReference>
<proteinExistence type="predicted"/>
<comment type="caution">
    <text evidence="6">The sequence shown here is derived from an EMBL/GenBank/DDBJ whole genome shotgun (WGS) entry which is preliminary data.</text>
</comment>
<gene>
    <name evidence="6" type="ORF">TWF694_008194</name>
</gene>
<dbReference type="EMBL" id="JAVHJO010000004">
    <property type="protein sequence ID" value="KAK6540805.1"/>
    <property type="molecule type" value="Genomic_DNA"/>
</dbReference>
<evidence type="ECO:0000259" key="3">
    <source>
        <dbReference type="Pfam" id="PF13086"/>
    </source>
</evidence>
<organism evidence="6 7">
    <name type="scientific">Orbilia ellipsospora</name>
    <dbReference type="NCBI Taxonomy" id="2528407"/>
    <lineage>
        <taxon>Eukaryota</taxon>
        <taxon>Fungi</taxon>
        <taxon>Dikarya</taxon>
        <taxon>Ascomycota</taxon>
        <taxon>Pezizomycotina</taxon>
        <taxon>Orbiliomycetes</taxon>
        <taxon>Orbiliales</taxon>
        <taxon>Orbiliaceae</taxon>
        <taxon>Orbilia</taxon>
    </lineage>
</organism>
<dbReference type="InterPro" id="IPR047187">
    <property type="entry name" value="SF1_C_Upf1"/>
</dbReference>
<feature type="region of interest" description="Disordered" evidence="2">
    <location>
        <begin position="1160"/>
        <end position="1290"/>
    </location>
</feature>
<dbReference type="Proteomes" id="UP001365542">
    <property type="component" value="Unassembled WGS sequence"/>
</dbReference>
<feature type="compositionally biased region" description="Basic residues" evidence="2">
    <location>
        <begin position="87"/>
        <end position="97"/>
    </location>
</feature>
<dbReference type="PANTHER" id="PTHR10887:SF341">
    <property type="entry name" value="NFX1-TYPE ZINC FINGER-CONTAINING PROTEIN 1"/>
    <property type="match status" value="1"/>
</dbReference>
<evidence type="ECO:0000313" key="6">
    <source>
        <dbReference type="EMBL" id="KAK6540805.1"/>
    </source>
</evidence>
<dbReference type="InterPro" id="IPR041679">
    <property type="entry name" value="DNA2/NAM7-like_C"/>
</dbReference>
<feature type="compositionally biased region" description="Low complexity" evidence="2">
    <location>
        <begin position="63"/>
        <end position="75"/>
    </location>
</feature>
<feature type="compositionally biased region" description="Basic and acidic residues" evidence="2">
    <location>
        <begin position="1223"/>
        <end position="1232"/>
    </location>
</feature>
<dbReference type="InterPro" id="IPR041677">
    <property type="entry name" value="DNA2/NAM7_AAA_11"/>
</dbReference>
<dbReference type="InterPro" id="IPR057373">
    <property type="entry name" value="ZNFX1"/>
</dbReference>
<evidence type="ECO:0000259" key="4">
    <source>
        <dbReference type="Pfam" id="PF13087"/>
    </source>
</evidence>
<dbReference type="PANTHER" id="PTHR10887">
    <property type="entry name" value="DNA2/NAM7 HELICASE FAMILY"/>
    <property type="match status" value="1"/>
</dbReference>
<keyword evidence="1" id="KW-0347">Helicase</keyword>
<feature type="compositionally biased region" description="Polar residues" evidence="2">
    <location>
        <begin position="11"/>
        <end position="23"/>
    </location>
</feature>
<keyword evidence="1" id="KW-0378">Hydrolase</keyword>
<feature type="compositionally biased region" description="Pro residues" evidence="2">
    <location>
        <begin position="1208"/>
        <end position="1217"/>
    </location>
</feature>
<feature type="domain" description="ZNFX1" evidence="5">
    <location>
        <begin position="253"/>
        <end position="361"/>
    </location>
</feature>
<dbReference type="Gene3D" id="3.40.50.300">
    <property type="entry name" value="P-loop containing nucleotide triphosphate hydrolases"/>
    <property type="match status" value="3"/>
</dbReference>
<dbReference type="GO" id="GO:0004386">
    <property type="term" value="F:helicase activity"/>
    <property type="evidence" value="ECO:0007669"/>
    <property type="project" value="InterPro"/>
</dbReference>
<sequence>MSGYEGRSHPQRGNNRGRPQNYSRGGGTYRGNGPNHQQRQPPAPQTYGIDPEDLRDMPAAQRNGNNSSASTASSGYQVGRSNYRGRWNNRGRTRQPNHNRPPLQIAGNPDRPDTRPQQHNYIQQNGQMEDGEMNAHLSERILAPRRPEPRPNRKDFFESAIHRNPLVEHFERAQPLEVDGIETRWRKLPEVPTAAELLATDGESVPIPTNIVKSPWESVDDYLGTHYELLREDCFAPLRDAVGRYKAEPTMDDEKDICVYEKCQVVGTTFTHNLGICVKMNFSTNRARKKILWKHSKRLCPGTLVAMSTDNFNEVVKIATVAARPLDGVDYARPPLRVDLLMEAGEIEIDPTKTWIMIESRSSYFEAYKHVLKALQRMDLGFPLHKILTLQDTTIKAPQYIQNNPNLDLTACFNDQSDNWLQNVNVHDGFPRKRDITTSMDQSQLDAVERIMTKELAIVQGPPGCGKTFVSVKALAVMIANKKHNDPPIIVACQTNHALDQLLRHVLEFEPNIIRLGGRTQDRDKLYKKTLYNVRQASPNFDVQGGRFLESKRKLRRLNLTAERLMKLLKEGHMTPDALLKYDIITQAQRDSFQNFADQWAKPPSAPAGPLNNPMDEDQFSAGSFIDPIYEWVRQYMVPVLRETESNFEYEEDEIAYEALNDREEEFDDEWDGKLNGVQVHVSRCKEIAIGKFASMEVEKLIDKEIKKDDVWKIPEHLRPHVYARWERNFMATIEKEMRVLNVEYAAAVSDHKIAKWEKDAVLLGRAKVVGMTTTGVSKYRSLVAALRPKICLIEEAAETLEGPLIAACYPSIQQLILVGDHKQLKGHCSVQKLEGSPYYLATSMFERLVDNGVEYTMLNRQRRMRPEIRKILAPIYPDLDDDDQVMNKPSIPGMQSNIYFCAHQIPEEQDEMSKKNKHEAQMTVNLCGYLVENGIQQSEITILTFYTGQVREIARLLRQHKKLNDGKDRVRLATVDSFQGEESEVVILSLCRSNAQGSIGFLSVSNRVCVALSRAKRGFYMFGNAALLSDVNELWWDVLQIMNNRIPSGVGMSLPLVCARHKQVIHMNDASDWYEINGGCKNLCGSYLECGHRCPLKCHPYDHIGIKCVEDCMKQLKCGHRCLRQCHEECVCDTCKKRIESNAHMEKLSEQLSEVRTTDLMPATLYPNNARRRTAAEPDARLNNPVPAAPARRATREEPPANDYPPWDAPLPPPASQPQRKSQKENVKEEPLLLDLDDFEPATQASSAIPDNGLIRDMHKYLLPINKSEGSASTSSSQREENRLMDLLQ</sequence>
<dbReference type="InterPro" id="IPR027417">
    <property type="entry name" value="P-loop_NTPase"/>
</dbReference>
<evidence type="ECO:0000256" key="2">
    <source>
        <dbReference type="SAM" id="MobiDB-lite"/>
    </source>
</evidence>
<feature type="domain" description="DNA2/NAM7 helicase-like C-terminal" evidence="4">
    <location>
        <begin position="842"/>
        <end position="1026"/>
    </location>
</feature>
<name>A0AAV9XFC2_9PEZI</name>
<protein>
    <recommendedName>
        <fullName evidence="8">P-loop containing nucleoside triphosphate hydrolase protein</fullName>
    </recommendedName>
</protein>
<feature type="compositionally biased region" description="Polar residues" evidence="2">
    <location>
        <begin position="1269"/>
        <end position="1278"/>
    </location>
</feature>
<reference evidence="6 7" key="1">
    <citation type="submission" date="2019-10" db="EMBL/GenBank/DDBJ databases">
        <authorList>
            <person name="Palmer J.M."/>
        </authorList>
    </citation>
    <scope>NUCLEOTIDE SEQUENCE [LARGE SCALE GENOMIC DNA]</scope>
    <source>
        <strain evidence="6 7">TWF694</strain>
    </source>
</reference>
<evidence type="ECO:0008006" key="8">
    <source>
        <dbReference type="Google" id="ProtNLM"/>
    </source>
</evidence>
<feature type="domain" description="DNA2/NAM7 helicase helicase" evidence="3">
    <location>
        <begin position="440"/>
        <end position="826"/>
    </location>
</feature>
<dbReference type="Pfam" id="PF25396">
    <property type="entry name" value="ZNFX1"/>
    <property type="match status" value="1"/>
</dbReference>
<feature type="compositionally biased region" description="Low complexity" evidence="2">
    <location>
        <begin position="1182"/>
        <end position="1193"/>
    </location>
</feature>
<evidence type="ECO:0000313" key="7">
    <source>
        <dbReference type="Proteomes" id="UP001365542"/>
    </source>
</evidence>
<dbReference type="CDD" id="cd18808">
    <property type="entry name" value="SF1_C_Upf1"/>
    <property type="match status" value="1"/>
</dbReference>
<dbReference type="CDD" id="cd06008">
    <property type="entry name" value="NF-X1-zinc-finger"/>
    <property type="match status" value="1"/>
</dbReference>
<dbReference type="SUPFAM" id="SSF52540">
    <property type="entry name" value="P-loop containing nucleoside triphosphate hydrolases"/>
    <property type="match status" value="1"/>
</dbReference>
<evidence type="ECO:0000256" key="1">
    <source>
        <dbReference type="ARBA" id="ARBA00022806"/>
    </source>
</evidence>
<dbReference type="InterPro" id="IPR045055">
    <property type="entry name" value="DNA2/NAM7-like"/>
</dbReference>